<dbReference type="PANTHER" id="PTHR37445:SF3">
    <property type="entry name" value="ZINC FINGER PHD-TYPE DOMAIN-CONTAINING PROTEIN"/>
    <property type="match status" value="1"/>
</dbReference>
<name>T1F8X2_HELRO</name>
<reference evidence="2" key="3">
    <citation type="submission" date="2015-06" db="UniProtKB">
        <authorList>
            <consortium name="EnsemblMetazoa"/>
        </authorList>
    </citation>
    <scope>IDENTIFICATION</scope>
</reference>
<dbReference type="CTD" id="20205271"/>
<organism evidence="2 3">
    <name type="scientific">Helobdella robusta</name>
    <name type="common">Californian leech</name>
    <dbReference type="NCBI Taxonomy" id="6412"/>
    <lineage>
        <taxon>Eukaryota</taxon>
        <taxon>Metazoa</taxon>
        <taxon>Spiralia</taxon>
        <taxon>Lophotrochozoa</taxon>
        <taxon>Annelida</taxon>
        <taxon>Clitellata</taxon>
        <taxon>Hirudinea</taxon>
        <taxon>Rhynchobdellida</taxon>
        <taxon>Glossiphoniidae</taxon>
        <taxon>Helobdella</taxon>
    </lineage>
</organism>
<dbReference type="RefSeq" id="XP_009020829.1">
    <property type="nucleotide sequence ID" value="XM_009022581.1"/>
</dbReference>
<dbReference type="InterPro" id="IPR013083">
    <property type="entry name" value="Znf_RING/FYVE/PHD"/>
</dbReference>
<dbReference type="InterPro" id="IPR011011">
    <property type="entry name" value="Znf_FYVE_PHD"/>
</dbReference>
<dbReference type="SUPFAM" id="SSF57903">
    <property type="entry name" value="FYVE/PHD zinc finger"/>
    <property type="match status" value="1"/>
</dbReference>
<evidence type="ECO:0000313" key="1">
    <source>
        <dbReference type="EMBL" id="ESO01117.1"/>
    </source>
</evidence>
<sequence>MASKCTKTKCVKSGKDNLQCIQCYQCENKFHIKYVGLRDEAFEVTRGFDSFKWFCDICLKKLCNVKTLSKIMLNSNSAKLDSLDRPDSKLSAEISTFKSDLKSSFATVGQEVKKNIECVNLEVKTVKKKLTESIDIKDRERNIIIFHLQEGEDDKIRVKNILLKLSDDIKDSHIKYVTRLGKKNESSTRPILIVLDSLMSKETVMKNAHKLKLMSVELSKVWISNDLTPEQRS</sequence>
<evidence type="ECO:0000313" key="2">
    <source>
        <dbReference type="EnsemblMetazoa" id="HelroP175148"/>
    </source>
</evidence>
<dbReference type="InParanoid" id="T1F8X2"/>
<protein>
    <recommendedName>
        <fullName evidence="4">Zinc finger PHD-type domain-containing protein</fullName>
    </recommendedName>
</protein>
<dbReference type="KEGG" id="hro:HELRODRAFT_175148"/>
<evidence type="ECO:0008006" key="4">
    <source>
        <dbReference type="Google" id="ProtNLM"/>
    </source>
</evidence>
<evidence type="ECO:0000313" key="3">
    <source>
        <dbReference type="Proteomes" id="UP000015101"/>
    </source>
</evidence>
<dbReference type="AlphaFoldDB" id="T1F8X2"/>
<accession>T1F8X2</accession>
<dbReference type="Proteomes" id="UP000015101">
    <property type="component" value="Unassembled WGS sequence"/>
</dbReference>
<dbReference type="EMBL" id="KB096830">
    <property type="protein sequence ID" value="ESO01117.1"/>
    <property type="molecule type" value="Genomic_DNA"/>
</dbReference>
<dbReference type="OrthoDB" id="6089128at2759"/>
<dbReference type="EnsemblMetazoa" id="HelroT175148">
    <property type="protein sequence ID" value="HelroP175148"/>
    <property type="gene ID" value="HelroG175148"/>
</dbReference>
<reference evidence="1 3" key="2">
    <citation type="journal article" date="2013" name="Nature">
        <title>Insights into bilaterian evolution from three spiralian genomes.</title>
        <authorList>
            <person name="Simakov O."/>
            <person name="Marletaz F."/>
            <person name="Cho S.J."/>
            <person name="Edsinger-Gonzales E."/>
            <person name="Havlak P."/>
            <person name="Hellsten U."/>
            <person name="Kuo D.H."/>
            <person name="Larsson T."/>
            <person name="Lv J."/>
            <person name="Arendt D."/>
            <person name="Savage R."/>
            <person name="Osoegawa K."/>
            <person name="de Jong P."/>
            <person name="Grimwood J."/>
            <person name="Chapman J.A."/>
            <person name="Shapiro H."/>
            <person name="Aerts A."/>
            <person name="Otillar R.P."/>
            <person name="Terry A.Y."/>
            <person name="Boore J.L."/>
            <person name="Grigoriev I.V."/>
            <person name="Lindberg D.R."/>
            <person name="Seaver E.C."/>
            <person name="Weisblat D.A."/>
            <person name="Putnam N.H."/>
            <person name="Rokhsar D.S."/>
        </authorList>
    </citation>
    <scope>NUCLEOTIDE SEQUENCE</scope>
</reference>
<dbReference type="GeneID" id="20205271"/>
<proteinExistence type="predicted"/>
<dbReference type="PANTHER" id="PTHR37445">
    <property type="entry name" value="PROTEIN CBG24663"/>
    <property type="match status" value="1"/>
</dbReference>
<dbReference type="EMBL" id="AMQM01005155">
    <property type="status" value="NOT_ANNOTATED_CDS"/>
    <property type="molecule type" value="Genomic_DNA"/>
</dbReference>
<dbReference type="Gene3D" id="3.30.40.10">
    <property type="entry name" value="Zinc/RING finger domain, C3HC4 (zinc finger)"/>
    <property type="match status" value="1"/>
</dbReference>
<gene>
    <name evidence="2" type="primary">20205271</name>
    <name evidence="1" type="ORF">HELRODRAFT_175148</name>
</gene>
<keyword evidence="3" id="KW-1185">Reference proteome</keyword>
<dbReference type="HOGENOM" id="CLU_000680_29_0_1"/>
<reference evidence="3" key="1">
    <citation type="submission" date="2012-12" db="EMBL/GenBank/DDBJ databases">
        <authorList>
            <person name="Hellsten U."/>
            <person name="Grimwood J."/>
            <person name="Chapman J.A."/>
            <person name="Shapiro H."/>
            <person name="Aerts A."/>
            <person name="Otillar R.P."/>
            <person name="Terry A.Y."/>
            <person name="Boore J.L."/>
            <person name="Simakov O."/>
            <person name="Marletaz F."/>
            <person name="Cho S.-J."/>
            <person name="Edsinger-Gonzales E."/>
            <person name="Havlak P."/>
            <person name="Kuo D.-H."/>
            <person name="Larsson T."/>
            <person name="Lv J."/>
            <person name="Arendt D."/>
            <person name="Savage R."/>
            <person name="Osoegawa K."/>
            <person name="de Jong P."/>
            <person name="Lindberg D.R."/>
            <person name="Seaver E.C."/>
            <person name="Weisblat D.A."/>
            <person name="Putnam N.H."/>
            <person name="Grigoriev I.V."/>
            <person name="Rokhsar D.S."/>
        </authorList>
    </citation>
    <scope>NUCLEOTIDE SEQUENCE</scope>
</reference>